<dbReference type="SUPFAM" id="SSF52172">
    <property type="entry name" value="CheY-like"/>
    <property type="match status" value="1"/>
</dbReference>
<evidence type="ECO:0000256" key="4">
    <source>
        <dbReference type="PROSITE-ProRule" id="PRU00169"/>
    </source>
</evidence>
<dbReference type="Pfam" id="PF00486">
    <property type="entry name" value="Trans_reg_C"/>
    <property type="match status" value="1"/>
</dbReference>
<dbReference type="Gene3D" id="6.10.250.690">
    <property type="match status" value="1"/>
</dbReference>
<dbReference type="SMART" id="SM00448">
    <property type="entry name" value="REC"/>
    <property type="match status" value="1"/>
</dbReference>
<feature type="domain" description="Response regulatory" evidence="6">
    <location>
        <begin position="34"/>
        <end position="148"/>
    </location>
</feature>
<protein>
    <submittedName>
        <fullName evidence="8">DNA-binding response regulator</fullName>
    </submittedName>
</protein>
<evidence type="ECO:0000259" key="6">
    <source>
        <dbReference type="PROSITE" id="PS50110"/>
    </source>
</evidence>
<dbReference type="CDD" id="cd17624">
    <property type="entry name" value="REC_OmpR_PmrA-like"/>
    <property type="match status" value="1"/>
</dbReference>
<dbReference type="PANTHER" id="PTHR48111:SF67">
    <property type="entry name" value="TRANSCRIPTIONAL REGULATORY PROTEIN TCTD"/>
    <property type="match status" value="1"/>
</dbReference>
<comment type="caution">
    <text evidence="8">The sequence shown here is derived from an EMBL/GenBank/DDBJ whole genome shotgun (WGS) entry which is preliminary data.</text>
</comment>
<feature type="modified residue" description="4-aspartylphosphate" evidence="4">
    <location>
        <position position="83"/>
    </location>
</feature>
<dbReference type="Proteomes" id="UP000606921">
    <property type="component" value="Unassembled WGS sequence"/>
</dbReference>
<keyword evidence="1" id="KW-0805">Transcription regulation</keyword>
<reference evidence="8 9" key="1">
    <citation type="submission" date="2020-11" db="EMBL/GenBank/DDBJ databases">
        <authorList>
            <person name="Lassalle F."/>
        </authorList>
    </citation>
    <scope>NUCLEOTIDE SEQUENCE [LARGE SCALE GENOMIC DNA]</scope>
    <source>
        <strain evidence="8 9">JC140</strain>
    </source>
</reference>
<name>A0ABN7JGQ9_9HYPH</name>
<accession>A0ABN7JGQ9</accession>
<dbReference type="SMART" id="SM00862">
    <property type="entry name" value="Trans_reg_C"/>
    <property type="match status" value="1"/>
</dbReference>
<keyword evidence="9" id="KW-1185">Reference proteome</keyword>
<feature type="domain" description="OmpR/PhoB-type" evidence="7">
    <location>
        <begin position="156"/>
        <end position="252"/>
    </location>
</feature>
<evidence type="ECO:0000259" key="7">
    <source>
        <dbReference type="PROSITE" id="PS51755"/>
    </source>
</evidence>
<evidence type="ECO:0000256" key="5">
    <source>
        <dbReference type="PROSITE-ProRule" id="PRU01091"/>
    </source>
</evidence>
<proteinExistence type="predicted"/>
<dbReference type="InterPro" id="IPR001789">
    <property type="entry name" value="Sig_transdc_resp-reg_receiver"/>
</dbReference>
<evidence type="ECO:0000313" key="8">
    <source>
        <dbReference type="EMBL" id="CAD7030469.1"/>
    </source>
</evidence>
<evidence type="ECO:0000256" key="1">
    <source>
        <dbReference type="ARBA" id="ARBA00023015"/>
    </source>
</evidence>
<dbReference type="InterPro" id="IPR001867">
    <property type="entry name" value="OmpR/PhoB-type_DNA-bd"/>
</dbReference>
<organism evidence="8 9">
    <name type="scientific">Pseudorhizobium endolithicum</name>
    <dbReference type="NCBI Taxonomy" id="1191678"/>
    <lineage>
        <taxon>Bacteria</taxon>
        <taxon>Pseudomonadati</taxon>
        <taxon>Pseudomonadota</taxon>
        <taxon>Alphaproteobacteria</taxon>
        <taxon>Hyphomicrobiales</taxon>
        <taxon>Rhizobiaceae</taxon>
        <taxon>Rhizobium/Agrobacterium group</taxon>
        <taxon>Pseudorhizobium</taxon>
    </lineage>
</organism>
<evidence type="ECO:0000313" key="9">
    <source>
        <dbReference type="Proteomes" id="UP000606921"/>
    </source>
</evidence>
<dbReference type="Pfam" id="PF00072">
    <property type="entry name" value="Response_reg"/>
    <property type="match status" value="1"/>
</dbReference>
<keyword evidence="4" id="KW-0597">Phosphoprotein</keyword>
<feature type="DNA-binding region" description="OmpR/PhoB-type" evidence="5">
    <location>
        <begin position="156"/>
        <end position="252"/>
    </location>
</feature>
<keyword evidence="3" id="KW-0804">Transcription</keyword>
<dbReference type="GO" id="GO:0003677">
    <property type="term" value="F:DNA binding"/>
    <property type="evidence" value="ECO:0007669"/>
    <property type="project" value="UniProtKB-KW"/>
</dbReference>
<gene>
    <name evidence="8" type="ORF">REJC140_02837</name>
</gene>
<dbReference type="InterPro" id="IPR039420">
    <property type="entry name" value="WalR-like"/>
</dbReference>
<dbReference type="InterPro" id="IPR011006">
    <property type="entry name" value="CheY-like_superfamily"/>
</dbReference>
<dbReference type="PANTHER" id="PTHR48111">
    <property type="entry name" value="REGULATOR OF RPOS"/>
    <property type="match status" value="1"/>
</dbReference>
<dbReference type="PROSITE" id="PS51755">
    <property type="entry name" value="OMPR_PHOB"/>
    <property type="match status" value="1"/>
</dbReference>
<evidence type="ECO:0000256" key="3">
    <source>
        <dbReference type="ARBA" id="ARBA00023163"/>
    </source>
</evidence>
<dbReference type="EMBL" id="CABFWF030000008">
    <property type="protein sequence ID" value="CAD7030469.1"/>
    <property type="molecule type" value="Genomic_DNA"/>
</dbReference>
<dbReference type="Gene3D" id="3.40.50.2300">
    <property type="match status" value="1"/>
</dbReference>
<sequence length="257" mass="28006">MHQQATQHKPRKSARFVTFGLRPDNLAGGGNQVRILLVEDNQALAEGLSTILRGSGYAVDVVADGASAEAVAAAETYDLVILDLNLPEMDGLDVLRSMRSRQNRAAVMILTARGAPEDRVRGLDLGADDYMIKPFDISEFEARIRMLLRRQAGLRSSVVQFGGITLDLTSRTFSSSGLPLDIPAREVALLELLFLRAGKVVSKDAIVRSLTGFDEDLSANAIEQYVSRLRRRLAPHGLTVRTARGLGYYLESTSPAP</sequence>
<dbReference type="CDD" id="cd00383">
    <property type="entry name" value="trans_reg_C"/>
    <property type="match status" value="1"/>
</dbReference>
<dbReference type="InterPro" id="IPR036388">
    <property type="entry name" value="WH-like_DNA-bd_sf"/>
</dbReference>
<keyword evidence="2 5" id="KW-0238">DNA-binding</keyword>
<dbReference type="PROSITE" id="PS50110">
    <property type="entry name" value="RESPONSE_REGULATORY"/>
    <property type="match status" value="1"/>
</dbReference>
<dbReference type="Gene3D" id="1.10.10.10">
    <property type="entry name" value="Winged helix-like DNA-binding domain superfamily/Winged helix DNA-binding domain"/>
    <property type="match status" value="1"/>
</dbReference>
<evidence type="ECO:0000256" key="2">
    <source>
        <dbReference type="ARBA" id="ARBA00023125"/>
    </source>
</evidence>